<sequence length="329" mass="35804">MPTLSDFIHTQFRLTIPIPTTQFTSKTVLITGATGGLGKEIATHIVRLNAAKVILACRNPSRGNETKHAIEATLQCNPDIIEVWEVDIESAASIKGLVNKVNKLPRLDVVINNAGISAAKFQRVYGTEKTLAVNCIGNFLLALQVLPKLRETARSIKGSTPCMTFVGSALYDVAKWPETHGEDIFEYFGDGTRFGGMNQYNLSKLIQLYSVIKLASIVDPVGSGNSNAIVINSLDPCFCKTGLGGDLGCVGKVLYKSFEALAARTPEEGSRLVVQAASAERETHGLYFRAGAVQEYAPIVRDEKKAEYLWEVLSKRLEGLEPGIMKNVE</sequence>
<keyword evidence="4" id="KW-1185">Reference proteome</keyword>
<dbReference type="PANTHER" id="PTHR43157">
    <property type="entry name" value="PHOSPHATIDYLINOSITOL-GLYCAN BIOSYNTHESIS CLASS F PROTEIN-RELATED"/>
    <property type="match status" value="1"/>
</dbReference>
<dbReference type="InterPro" id="IPR002347">
    <property type="entry name" value="SDR_fam"/>
</dbReference>
<organism evidence="3 4">
    <name type="scientific">Aspergillus sclerotioniger CBS 115572</name>
    <dbReference type="NCBI Taxonomy" id="1450535"/>
    <lineage>
        <taxon>Eukaryota</taxon>
        <taxon>Fungi</taxon>
        <taxon>Dikarya</taxon>
        <taxon>Ascomycota</taxon>
        <taxon>Pezizomycotina</taxon>
        <taxon>Eurotiomycetes</taxon>
        <taxon>Eurotiomycetidae</taxon>
        <taxon>Eurotiales</taxon>
        <taxon>Aspergillaceae</taxon>
        <taxon>Aspergillus</taxon>
        <taxon>Aspergillus subgen. Circumdati</taxon>
    </lineage>
</organism>
<dbReference type="GeneID" id="37112110"/>
<evidence type="ECO:0000313" key="4">
    <source>
        <dbReference type="Proteomes" id="UP000246702"/>
    </source>
</evidence>
<dbReference type="Proteomes" id="UP000246702">
    <property type="component" value="Unassembled WGS sequence"/>
</dbReference>
<dbReference type="Pfam" id="PF00106">
    <property type="entry name" value="adh_short"/>
    <property type="match status" value="1"/>
</dbReference>
<dbReference type="GO" id="GO:0016491">
    <property type="term" value="F:oxidoreductase activity"/>
    <property type="evidence" value="ECO:0007669"/>
    <property type="project" value="UniProtKB-KW"/>
</dbReference>
<comment type="caution">
    <text evidence="3">The sequence shown here is derived from an EMBL/GenBank/DDBJ whole genome shotgun (WGS) entry which is preliminary data.</text>
</comment>
<dbReference type="InterPro" id="IPR036291">
    <property type="entry name" value="NAD(P)-bd_dom_sf"/>
</dbReference>
<dbReference type="OrthoDB" id="542013at2759"/>
<dbReference type="EMBL" id="MSFK01000013">
    <property type="protein sequence ID" value="PWY88087.1"/>
    <property type="molecule type" value="Genomic_DNA"/>
</dbReference>
<dbReference type="AlphaFoldDB" id="A0A317WSG2"/>
<dbReference type="Gene3D" id="3.40.50.720">
    <property type="entry name" value="NAD(P)-binding Rossmann-like Domain"/>
    <property type="match status" value="1"/>
</dbReference>
<evidence type="ECO:0000313" key="3">
    <source>
        <dbReference type="EMBL" id="PWY88087.1"/>
    </source>
</evidence>
<name>A0A317WSG2_9EURO</name>
<proteinExistence type="inferred from homology"/>
<dbReference type="RefSeq" id="XP_025467870.1">
    <property type="nucleotide sequence ID" value="XM_025609967.1"/>
</dbReference>
<dbReference type="STRING" id="1450535.A0A317WSG2"/>
<dbReference type="PANTHER" id="PTHR43157:SF31">
    <property type="entry name" value="PHOSPHATIDYLINOSITOL-GLYCAN BIOSYNTHESIS CLASS F PROTEIN"/>
    <property type="match status" value="1"/>
</dbReference>
<dbReference type="PRINTS" id="PR00081">
    <property type="entry name" value="GDHRDH"/>
</dbReference>
<keyword evidence="2" id="KW-0560">Oxidoreductase</keyword>
<dbReference type="SUPFAM" id="SSF51735">
    <property type="entry name" value="NAD(P)-binding Rossmann-fold domains"/>
    <property type="match status" value="1"/>
</dbReference>
<accession>A0A317WSG2</accession>
<comment type="similarity">
    <text evidence="1">Belongs to the short-chain dehydrogenases/reductases (SDR) family.</text>
</comment>
<protein>
    <submittedName>
        <fullName evidence="3">NAD(P)-binding protein</fullName>
    </submittedName>
</protein>
<reference evidence="3 4" key="1">
    <citation type="submission" date="2016-12" db="EMBL/GenBank/DDBJ databases">
        <title>The genomes of Aspergillus section Nigri reveals drivers in fungal speciation.</title>
        <authorList>
            <consortium name="DOE Joint Genome Institute"/>
            <person name="Vesth T.C."/>
            <person name="Nybo J."/>
            <person name="Theobald S."/>
            <person name="Brandl J."/>
            <person name="Frisvad J.C."/>
            <person name="Nielsen K.F."/>
            <person name="Lyhne E.K."/>
            <person name="Kogle M.E."/>
            <person name="Kuo A."/>
            <person name="Riley R."/>
            <person name="Clum A."/>
            <person name="Nolan M."/>
            <person name="Lipzen A."/>
            <person name="Salamov A."/>
            <person name="Henrissat B."/>
            <person name="Wiebenga A."/>
            <person name="De Vries R.P."/>
            <person name="Grigoriev I.V."/>
            <person name="Mortensen U.H."/>
            <person name="Andersen M.R."/>
            <person name="Baker S.E."/>
        </authorList>
    </citation>
    <scope>NUCLEOTIDE SEQUENCE [LARGE SCALE GENOMIC DNA]</scope>
    <source>
        <strain evidence="3 4">CBS 115572</strain>
    </source>
</reference>
<evidence type="ECO:0000256" key="1">
    <source>
        <dbReference type="ARBA" id="ARBA00006484"/>
    </source>
</evidence>
<evidence type="ECO:0000256" key="2">
    <source>
        <dbReference type="ARBA" id="ARBA00023002"/>
    </source>
</evidence>
<gene>
    <name evidence="3" type="ORF">BO94DRAFT_516566</name>
</gene>